<keyword evidence="3" id="KW-0472">Membrane</keyword>
<feature type="transmembrane region" description="Helical" evidence="3">
    <location>
        <begin position="336"/>
        <end position="355"/>
    </location>
</feature>
<keyword evidence="3" id="KW-1133">Transmembrane helix</keyword>
<dbReference type="Pfam" id="PF00431">
    <property type="entry name" value="CUB"/>
    <property type="match status" value="1"/>
</dbReference>
<protein>
    <recommendedName>
        <fullName evidence="5">CUB domain-containing protein</fullName>
    </recommendedName>
</protein>
<dbReference type="OrthoDB" id="6071910at2759"/>
<evidence type="ECO:0000256" key="3">
    <source>
        <dbReference type="SAM" id="Phobius"/>
    </source>
</evidence>
<keyword evidence="3" id="KW-0812">Transmembrane</keyword>
<dbReference type="Gene3D" id="2.60.120.290">
    <property type="entry name" value="Spermadhesin, CUB domain"/>
    <property type="match status" value="1"/>
</dbReference>
<keyword evidence="1" id="KW-1015">Disulfide bond</keyword>
<sequence length="356" mass="40281">MDAAVLFVLIVFTWIGYLKADIIVQSTSYCSICTYNEEFCRNPAYVNTRYQFYNRDFEDVNSNVGTSYQDGRNCIVSIEAHPNNQIEVQIDYLAIDSYAEMDDRGYPKFCYDYLKLYNGPTPDNAKMFPNIPPAGICGKKNSPADMADLQIFKTTQNHLTVQFVTDGRKESFGGFKLRISQYPYSNAGNLYPSGGNLGGWNDGSYNEFQVYWDQKDVIPGGVFPGIGGNDYSEEAGGIECYDCNFCPLEPFDPVQLSISTRSGCHVCSKEFDNSYQNARRQCYSQTDYTYLLESLSDGIDKVESYSGCKQFVTQYGRTVNYCFCQEDKCNSSTTLLYNWTFLLLCVIATAVWPSLL</sequence>
<dbReference type="Proteomes" id="UP000242188">
    <property type="component" value="Unassembled WGS sequence"/>
</dbReference>
<proteinExistence type="predicted"/>
<dbReference type="PROSITE" id="PS01180">
    <property type="entry name" value="CUB"/>
    <property type="match status" value="1"/>
</dbReference>
<evidence type="ECO:0000313" key="6">
    <source>
        <dbReference type="EMBL" id="OWF39172.1"/>
    </source>
</evidence>
<comment type="caution">
    <text evidence="2">Lacks conserved residue(s) required for the propagation of feature annotation.</text>
</comment>
<evidence type="ECO:0000256" key="2">
    <source>
        <dbReference type="PROSITE-ProRule" id="PRU00059"/>
    </source>
</evidence>
<evidence type="ECO:0000313" key="7">
    <source>
        <dbReference type="Proteomes" id="UP000242188"/>
    </source>
</evidence>
<dbReference type="SUPFAM" id="SSF49854">
    <property type="entry name" value="Spermadhesin, CUB domain"/>
    <property type="match status" value="1"/>
</dbReference>
<dbReference type="SMART" id="SM00042">
    <property type="entry name" value="CUB"/>
    <property type="match status" value="1"/>
</dbReference>
<dbReference type="InterPro" id="IPR000859">
    <property type="entry name" value="CUB_dom"/>
</dbReference>
<feature type="chain" id="PRO_5012555466" description="CUB domain-containing protein" evidence="4">
    <location>
        <begin position="21"/>
        <end position="356"/>
    </location>
</feature>
<organism evidence="6 7">
    <name type="scientific">Mizuhopecten yessoensis</name>
    <name type="common">Japanese scallop</name>
    <name type="synonym">Patinopecten yessoensis</name>
    <dbReference type="NCBI Taxonomy" id="6573"/>
    <lineage>
        <taxon>Eukaryota</taxon>
        <taxon>Metazoa</taxon>
        <taxon>Spiralia</taxon>
        <taxon>Lophotrochozoa</taxon>
        <taxon>Mollusca</taxon>
        <taxon>Bivalvia</taxon>
        <taxon>Autobranchia</taxon>
        <taxon>Pteriomorphia</taxon>
        <taxon>Pectinida</taxon>
        <taxon>Pectinoidea</taxon>
        <taxon>Pectinidae</taxon>
        <taxon>Mizuhopecten</taxon>
    </lineage>
</organism>
<gene>
    <name evidence="6" type="ORF">KP79_PYT07175</name>
</gene>
<name>A0A210PRU4_MIZYE</name>
<evidence type="ECO:0000256" key="4">
    <source>
        <dbReference type="SAM" id="SignalP"/>
    </source>
</evidence>
<dbReference type="CDD" id="cd00041">
    <property type="entry name" value="CUB"/>
    <property type="match status" value="1"/>
</dbReference>
<evidence type="ECO:0000259" key="5">
    <source>
        <dbReference type="PROSITE" id="PS01180"/>
    </source>
</evidence>
<accession>A0A210PRU4</accession>
<feature type="signal peptide" evidence="4">
    <location>
        <begin position="1"/>
        <end position="20"/>
    </location>
</feature>
<reference evidence="6 7" key="1">
    <citation type="journal article" date="2017" name="Nat. Ecol. Evol.">
        <title>Scallop genome provides insights into evolution of bilaterian karyotype and development.</title>
        <authorList>
            <person name="Wang S."/>
            <person name="Zhang J."/>
            <person name="Jiao W."/>
            <person name="Li J."/>
            <person name="Xun X."/>
            <person name="Sun Y."/>
            <person name="Guo X."/>
            <person name="Huan P."/>
            <person name="Dong B."/>
            <person name="Zhang L."/>
            <person name="Hu X."/>
            <person name="Sun X."/>
            <person name="Wang J."/>
            <person name="Zhao C."/>
            <person name="Wang Y."/>
            <person name="Wang D."/>
            <person name="Huang X."/>
            <person name="Wang R."/>
            <person name="Lv J."/>
            <person name="Li Y."/>
            <person name="Zhang Z."/>
            <person name="Liu B."/>
            <person name="Lu W."/>
            <person name="Hui Y."/>
            <person name="Liang J."/>
            <person name="Zhou Z."/>
            <person name="Hou R."/>
            <person name="Li X."/>
            <person name="Liu Y."/>
            <person name="Li H."/>
            <person name="Ning X."/>
            <person name="Lin Y."/>
            <person name="Zhao L."/>
            <person name="Xing Q."/>
            <person name="Dou J."/>
            <person name="Li Y."/>
            <person name="Mao J."/>
            <person name="Guo H."/>
            <person name="Dou H."/>
            <person name="Li T."/>
            <person name="Mu C."/>
            <person name="Jiang W."/>
            <person name="Fu Q."/>
            <person name="Fu X."/>
            <person name="Miao Y."/>
            <person name="Liu J."/>
            <person name="Yu Q."/>
            <person name="Li R."/>
            <person name="Liao H."/>
            <person name="Li X."/>
            <person name="Kong Y."/>
            <person name="Jiang Z."/>
            <person name="Chourrout D."/>
            <person name="Li R."/>
            <person name="Bao Z."/>
        </authorList>
    </citation>
    <scope>NUCLEOTIDE SEQUENCE [LARGE SCALE GENOMIC DNA]</scope>
    <source>
        <strain evidence="6 7">PY_sf001</strain>
    </source>
</reference>
<dbReference type="AlphaFoldDB" id="A0A210PRU4"/>
<dbReference type="InterPro" id="IPR035914">
    <property type="entry name" value="Sperma_CUB_dom_sf"/>
</dbReference>
<keyword evidence="7" id="KW-1185">Reference proteome</keyword>
<feature type="domain" description="CUB" evidence="5">
    <location>
        <begin position="40"/>
        <end position="182"/>
    </location>
</feature>
<dbReference type="EMBL" id="NEDP02005539">
    <property type="protein sequence ID" value="OWF39172.1"/>
    <property type="molecule type" value="Genomic_DNA"/>
</dbReference>
<keyword evidence="4" id="KW-0732">Signal</keyword>
<evidence type="ECO:0000256" key="1">
    <source>
        <dbReference type="ARBA" id="ARBA00023157"/>
    </source>
</evidence>
<comment type="caution">
    <text evidence="6">The sequence shown here is derived from an EMBL/GenBank/DDBJ whole genome shotgun (WGS) entry which is preliminary data.</text>
</comment>